<accession>A0A202CHZ1</accession>
<comment type="caution">
    <text evidence="1">The sequence shown here is derived from an EMBL/GenBank/DDBJ whole genome shotgun (WGS) entry which is preliminary data.</text>
</comment>
<sequence length="84" mass="9752">MKNIIIMSNDSISIGKTTDSFEDLQILSKKEAEKISKTLEIREGEELRFGFWTSDFPELICEALFRKNVEGNIEFELDFEQTTL</sequence>
<name>A0A202CHZ1_9FLAO</name>
<organism evidence="1 2">
    <name type="scientific">Chryseobacterium mucoviscidosis</name>
    <dbReference type="NCBI Taxonomy" id="1945581"/>
    <lineage>
        <taxon>Bacteria</taxon>
        <taxon>Pseudomonadati</taxon>
        <taxon>Bacteroidota</taxon>
        <taxon>Flavobacteriia</taxon>
        <taxon>Flavobacteriales</taxon>
        <taxon>Weeksellaceae</taxon>
        <taxon>Chryseobacterium group</taxon>
        <taxon>Chryseobacterium</taxon>
    </lineage>
</organism>
<evidence type="ECO:0000313" key="2">
    <source>
        <dbReference type="Proteomes" id="UP000196355"/>
    </source>
</evidence>
<evidence type="ECO:0000313" key="1">
    <source>
        <dbReference type="EMBL" id="OVE63264.1"/>
    </source>
</evidence>
<dbReference type="AlphaFoldDB" id="A0A202CHZ1"/>
<dbReference type="Proteomes" id="UP000196355">
    <property type="component" value="Unassembled WGS sequence"/>
</dbReference>
<proteinExistence type="predicted"/>
<reference evidence="2" key="1">
    <citation type="submission" date="2017-02" db="EMBL/GenBank/DDBJ databases">
        <authorList>
            <person name="Tetz G."/>
            <person name="Tetz V."/>
        </authorList>
    </citation>
    <scope>NUCLEOTIDE SEQUENCE [LARGE SCALE GENOMIC DNA]</scope>
    <source>
        <strain evidence="2">VT16-26</strain>
    </source>
</reference>
<dbReference type="EMBL" id="MVAG01000024">
    <property type="protein sequence ID" value="OVE63264.1"/>
    <property type="molecule type" value="Genomic_DNA"/>
</dbReference>
<protein>
    <submittedName>
        <fullName evidence="1">Uncharacterized protein</fullName>
    </submittedName>
</protein>
<gene>
    <name evidence="1" type="ORF">B0E34_00320</name>
</gene>
<keyword evidence="2" id="KW-1185">Reference proteome</keyword>